<evidence type="ECO:0000313" key="2">
    <source>
        <dbReference type="EMBL" id="MBB0243000.1"/>
    </source>
</evidence>
<accession>A0A7W3TAH5</accession>
<evidence type="ECO:0000256" key="1">
    <source>
        <dbReference type="SAM" id="MobiDB-lite"/>
    </source>
</evidence>
<dbReference type="AlphaFoldDB" id="A0A7W3TAH5"/>
<protein>
    <submittedName>
        <fullName evidence="2">Uncharacterized protein</fullName>
    </submittedName>
</protein>
<feature type="region of interest" description="Disordered" evidence="1">
    <location>
        <begin position="100"/>
        <end position="128"/>
    </location>
</feature>
<gene>
    <name evidence="2" type="ORF">FNQ90_02470</name>
</gene>
<dbReference type="Proteomes" id="UP000538929">
    <property type="component" value="Unassembled WGS sequence"/>
</dbReference>
<comment type="caution">
    <text evidence="2">The sequence shown here is derived from an EMBL/GenBank/DDBJ whole genome shotgun (WGS) entry which is preliminary data.</text>
</comment>
<sequence length="128" mass="14122">MTDDRAFRQRAGNINVQLLRVREGASPSEVTRQFAKSGDFDEGGLTELRQVCDQIRALAQEDRVQEATALVSEASTRLARRPAAPRQKLSREGVFAQVTKGSWADATSGSPVVPAHGARRRPKLPRRQ</sequence>
<dbReference type="RefSeq" id="WP_182604732.1">
    <property type="nucleotide sequence ID" value="NZ_VKHT01000034.1"/>
</dbReference>
<dbReference type="EMBL" id="VKHT01000034">
    <property type="protein sequence ID" value="MBB0243000.1"/>
    <property type="molecule type" value="Genomic_DNA"/>
</dbReference>
<organism evidence="2 3">
    <name type="scientific">Streptomyces alkaliphilus</name>
    <dbReference type="NCBI Taxonomy" id="1472722"/>
    <lineage>
        <taxon>Bacteria</taxon>
        <taxon>Bacillati</taxon>
        <taxon>Actinomycetota</taxon>
        <taxon>Actinomycetes</taxon>
        <taxon>Kitasatosporales</taxon>
        <taxon>Streptomycetaceae</taxon>
        <taxon>Streptomyces</taxon>
    </lineage>
</organism>
<evidence type="ECO:0000313" key="3">
    <source>
        <dbReference type="Proteomes" id="UP000538929"/>
    </source>
</evidence>
<feature type="compositionally biased region" description="Basic residues" evidence="1">
    <location>
        <begin position="117"/>
        <end position="128"/>
    </location>
</feature>
<reference evidence="3" key="1">
    <citation type="submission" date="2019-10" db="EMBL/GenBank/DDBJ databases">
        <title>Streptomyces sp. nov., a novel actinobacterium isolated from alkaline environment.</title>
        <authorList>
            <person name="Golinska P."/>
        </authorList>
    </citation>
    <scope>NUCLEOTIDE SEQUENCE [LARGE SCALE GENOMIC DNA]</scope>
    <source>
        <strain evidence="3">DSM 42118</strain>
    </source>
</reference>
<name>A0A7W3TAH5_9ACTN</name>
<keyword evidence="3" id="KW-1185">Reference proteome</keyword>
<proteinExistence type="predicted"/>